<dbReference type="Proteomes" id="UP000515563">
    <property type="component" value="Chromosome"/>
</dbReference>
<feature type="region of interest" description="Disordered" evidence="1">
    <location>
        <begin position="152"/>
        <end position="180"/>
    </location>
</feature>
<feature type="compositionally biased region" description="Low complexity" evidence="1">
    <location>
        <begin position="158"/>
        <end position="180"/>
    </location>
</feature>
<gene>
    <name evidence="3" type="ORF">F1D05_32025</name>
</gene>
<organism evidence="3 4">
    <name type="scientific">Kribbella qitaiheensis</name>
    <dbReference type="NCBI Taxonomy" id="1544730"/>
    <lineage>
        <taxon>Bacteria</taxon>
        <taxon>Bacillati</taxon>
        <taxon>Actinomycetota</taxon>
        <taxon>Actinomycetes</taxon>
        <taxon>Propionibacteriales</taxon>
        <taxon>Kribbellaceae</taxon>
        <taxon>Kribbella</taxon>
    </lineage>
</organism>
<sequence length="180" mass="19238">MRSRSPGSWRNCSIGRCSQRVSGDIRRSNQMVHGLLTEAQQIAVVGLARRQPGTNTTDVAETGVAAAGAATVEVDATRVDAEFFGAEGMDPRERLVLEVGWEALERAGIAPWGLDRSRVVEFADSSPLAAAGLAVWRSRVFARVSRISPWRQSNGPMRAARSSYSSASPTPNATAIGCLP</sequence>
<dbReference type="SUPFAM" id="SSF53901">
    <property type="entry name" value="Thiolase-like"/>
    <property type="match status" value="1"/>
</dbReference>
<dbReference type="Gene3D" id="3.40.47.10">
    <property type="match status" value="1"/>
</dbReference>
<dbReference type="KEGG" id="kqi:F1D05_32025"/>
<dbReference type="AlphaFoldDB" id="A0A7G6X640"/>
<evidence type="ECO:0000313" key="4">
    <source>
        <dbReference type="Proteomes" id="UP000515563"/>
    </source>
</evidence>
<reference evidence="3 4" key="2">
    <citation type="journal article" date="2020" name="Microbiol. Resour. Announc.">
        <title>Antarctic desert soil bacteria exhibit high novel natural product potential, evaluated through long-read genome sequencing and comparative genomics.</title>
        <authorList>
            <person name="Benaud N."/>
            <person name="Edwards R.J."/>
            <person name="Amos T.G."/>
            <person name="D'Agostino P.M."/>
            <person name="Gutierrez-Chavez C."/>
            <person name="Montgomery K."/>
            <person name="Nicetic I."/>
            <person name="Ferrari B.C."/>
        </authorList>
    </citation>
    <scope>NUCLEOTIDE SEQUENCE [LARGE SCALE GENOMIC DNA]</scope>
    <source>
        <strain evidence="3 4">SPB151</strain>
    </source>
</reference>
<dbReference type="InterPro" id="IPR014030">
    <property type="entry name" value="Ketoacyl_synth_N"/>
</dbReference>
<feature type="domain" description="Beta-ketoacyl synthase-like N-terminal" evidence="2">
    <location>
        <begin position="73"/>
        <end position="126"/>
    </location>
</feature>
<keyword evidence="4" id="KW-1185">Reference proteome</keyword>
<evidence type="ECO:0000256" key="1">
    <source>
        <dbReference type="SAM" id="MobiDB-lite"/>
    </source>
</evidence>
<dbReference type="EMBL" id="CP043661">
    <property type="protein sequence ID" value="QNE21705.1"/>
    <property type="molecule type" value="Genomic_DNA"/>
</dbReference>
<dbReference type="Pfam" id="PF00109">
    <property type="entry name" value="ketoacyl-synt"/>
    <property type="match status" value="1"/>
</dbReference>
<evidence type="ECO:0000259" key="2">
    <source>
        <dbReference type="Pfam" id="PF00109"/>
    </source>
</evidence>
<name>A0A7G6X640_9ACTN</name>
<evidence type="ECO:0000313" key="3">
    <source>
        <dbReference type="EMBL" id="QNE21705.1"/>
    </source>
</evidence>
<reference evidence="4" key="1">
    <citation type="submission" date="2019-09" db="EMBL/GenBank/DDBJ databases">
        <title>Antimicrobial potential of Antarctic Bacteria.</title>
        <authorList>
            <person name="Benaud N."/>
            <person name="Edwards R.J."/>
            <person name="Ferrari B.C."/>
        </authorList>
    </citation>
    <scope>NUCLEOTIDE SEQUENCE [LARGE SCALE GENOMIC DNA]</scope>
    <source>
        <strain evidence="4">SPB151</strain>
    </source>
</reference>
<accession>A0A7G6X640</accession>
<protein>
    <recommendedName>
        <fullName evidence="2">Beta-ketoacyl synthase-like N-terminal domain-containing protein</fullName>
    </recommendedName>
</protein>
<dbReference type="GO" id="GO:0016746">
    <property type="term" value="F:acyltransferase activity"/>
    <property type="evidence" value="ECO:0007669"/>
    <property type="project" value="InterPro"/>
</dbReference>
<dbReference type="InterPro" id="IPR016039">
    <property type="entry name" value="Thiolase-like"/>
</dbReference>
<proteinExistence type="predicted"/>